<dbReference type="EMBL" id="JH600068">
    <property type="protein sequence ID" value="EIG53922.1"/>
    <property type="molecule type" value="Genomic_DNA"/>
</dbReference>
<reference evidence="1" key="1">
    <citation type="submission" date="2011-11" db="EMBL/GenBank/DDBJ databases">
        <title>Improved High-Quality Draft sequence of Desulfovibrio sp. U5L.</title>
        <authorList>
            <consortium name="US DOE Joint Genome Institute"/>
            <person name="Lucas S."/>
            <person name="Han J."/>
            <person name="Lapidus A."/>
            <person name="Cheng J.-F."/>
            <person name="Goodwin L."/>
            <person name="Pitluck S."/>
            <person name="Peters L."/>
            <person name="Ovchinnikova G."/>
            <person name="Held B."/>
            <person name="Detter J.C."/>
            <person name="Han C."/>
            <person name="Tapia R."/>
            <person name="Land M."/>
            <person name="Hauser L."/>
            <person name="Kyrpides N."/>
            <person name="Ivanova N."/>
            <person name="Pagani I."/>
            <person name="Gabster J."/>
            <person name="Walker C."/>
            <person name="Stolyar S."/>
            <person name="Stahl D."/>
            <person name="Arkin A."/>
            <person name="Dehal P."/>
            <person name="Hazen T."/>
            <person name="Woyke T."/>
        </authorList>
    </citation>
    <scope>NUCLEOTIDE SEQUENCE [LARGE SCALE GENOMIC DNA]</scope>
    <source>
        <strain evidence="1">U5L</strain>
    </source>
</reference>
<organism evidence="1">
    <name type="scientific">Desulfovibrio sp. U5L</name>
    <dbReference type="NCBI Taxonomy" id="596152"/>
    <lineage>
        <taxon>Bacteria</taxon>
        <taxon>Pseudomonadati</taxon>
        <taxon>Thermodesulfobacteriota</taxon>
        <taxon>Desulfovibrionia</taxon>
        <taxon>Desulfovibrionales</taxon>
        <taxon>Desulfovibrionaceae</taxon>
        <taxon>Desulfovibrio</taxon>
    </lineage>
</organism>
<accession>I2Q2B6</accession>
<dbReference type="HOGENOM" id="CLU_2860482_0_0_7"/>
<evidence type="ECO:0000313" key="1">
    <source>
        <dbReference type="EMBL" id="EIG53922.1"/>
    </source>
</evidence>
<protein>
    <submittedName>
        <fullName evidence="1">Uncharacterized protein</fullName>
    </submittedName>
</protein>
<sequence>MTAAARLRAAGKNPARRGRAAAILISGPRFSRFVNDMKRIVAYGADDGAARDGSVKEDEVGRRF</sequence>
<name>I2Q2B6_9BACT</name>
<proteinExistence type="predicted"/>
<dbReference type="AlphaFoldDB" id="I2Q2B6"/>
<dbReference type="STRING" id="596152.DesU5LDRAFT_2256"/>
<gene>
    <name evidence="1" type="ORF">DesU5LDRAFT_2256</name>
</gene>